<proteinExistence type="predicted"/>
<gene>
    <name evidence="2" type="ORF">H6G14_09745</name>
</gene>
<dbReference type="Proteomes" id="UP000621307">
    <property type="component" value="Unassembled WGS sequence"/>
</dbReference>
<keyword evidence="3" id="KW-1185">Reference proteome</keyword>
<evidence type="ECO:0000313" key="2">
    <source>
        <dbReference type="EMBL" id="MBD2251589.1"/>
    </source>
</evidence>
<reference evidence="2 3" key="1">
    <citation type="journal article" date="2020" name="ISME J.">
        <title>Comparative genomics reveals insights into cyanobacterial evolution and habitat adaptation.</title>
        <authorList>
            <person name="Chen M.Y."/>
            <person name="Teng W.K."/>
            <person name="Zhao L."/>
            <person name="Hu C.X."/>
            <person name="Zhou Y.K."/>
            <person name="Han B.P."/>
            <person name="Song L.R."/>
            <person name="Shu W.S."/>
        </authorList>
    </citation>
    <scope>NUCLEOTIDE SEQUENCE [LARGE SCALE GENOMIC DNA]</scope>
    <source>
        <strain evidence="2 3">FACHB-3921</strain>
    </source>
</reference>
<dbReference type="RefSeq" id="WP_190567249.1">
    <property type="nucleotide sequence ID" value="NZ_JACJQL010000011.1"/>
</dbReference>
<comment type="caution">
    <text evidence="2">The sequence shown here is derived from an EMBL/GenBank/DDBJ whole genome shotgun (WGS) entry which is preliminary data.</text>
</comment>
<feature type="region of interest" description="Disordered" evidence="1">
    <location>
        <begin position="1"/>
        <end position="20"/>
    </location>
</feature>
<sequence>MAFIRKSEVGEQGSRGAKEVNKNGYGLLTNDYGLLTIDKFNLSLQIYVEKLPTSAKNKNEDS</sequence>
<dbReference type="EMBL" id="JACJQL010000011">
    <property type="protein sequence ID" value="MBD2251589.1"/>
    <property type="molecule type" value="Genomic_DNA"/>
</dbReference>
<protein>
    <submittedName>
        <fullName evidence="2">Uncharacterized protein</fullName>
    </submittedName>
</protein>
<evidence type="ECO:0000313" key="3">
    <source>
        <dbReference type="Proteomes" id="UP000621307"/>
    </source>
</evidence>
<organism evidence="2 3">
    <name type="scientific">Nostoc parmelioides FACHB-3921</name>
    <dbReference type="NCBI Taxonomy" id="2692909"/>
    <lineage>
        <taxon>Bacteria</taxon>
        <taxon>Bacillati</taxon>
        <taxon>Cyanobacteriota</taxon>
        <taxon>Cyanophyceae</taxon>
        <taxon>Nostocales</taxon>
        <taxon>Nostocaceae</taxon>
        <taxon>Nostoc</taxon>
    </lineage>
</organism>
<evidence type="ECO:0000256" key="1">
    <source>
        <dbReference type="SAM" id="MobiDB-lite"/>
    </source>
</evidence>
<accession>A0ABR8BCY6</accession>
<name>A0ABR8BCY6_9NOSO</name>